<evidence type="ECO:0000256" key="1">
    <source>
        <dbReference type="ARBA" id="ARBA00023242"/>
    </source>
</evidence>
<reference evidence="4" key="1">
    <citation type="journal article" date="2021" name="Nat. Commun.">
        <title>Genetic determinants of endophytism in the Arabidopsis root mycobiome.</title>
        <authorList>
            <person name="Mesny F."/>
            <person name="Miyauchi S."/>
            <person name="Thiergart T."/>
            <person name="Pickel B."/>
            <person name="Atanasova L."/>
            <person name="Karlsson M."/>
            <person name="Huettel B."/>
            <person name="Barry K.W."/>
            <person name="Haridas S."/>
            <person name="Chen C."/>
            <person name="Bauer D."/>
            <person name="Andreopoulos W."/>
            <person name="Pangilinan J."/>
            <person name="LaButti K."/>
            <person name="Riley R."/>
            <person name="Lipzen A."/>
            <person name="Clum A."/>
            <person name="Drula E."/>
            <person name="Henrissat B."/>
            <person name="Kohler A."/>
            <person name="Grigoriev I.V."/>
            <person name="Martin F.M."/>
            <person name="Hacquard S."/>
        </authorList>
    </citation>
    <scope>NUCLEOTIDE SEQUENCE</scope>
    <source>
        <strain evidence="4">FSSC 5 MPI-SDFR-AT-0091</strain>
    </source>
</reference>
<dbReference type="CDD" id="cd00067">
    <property type="entry name" value="GAL4"/>
    <property type="match status" value="1"/>
</dbReference>
<name>A0A9P9H8I4_FUSSL</name>
<feature type="domain" description="Zn(2)-C6 fungal-type" evidence="3">
    <location>
        <begin position="16"/>
        <end position="46"/>
    </location>
</feature>
<dbReference type="SUPFAM" id="SSF57701">
    <property type="entry name" value="Zn2/Cys6 DNA-binding domain"/>
    <property type="match status" value="1"/>
</dbReference>
<evidence type="ECO:0000259" key="3">
    <source>
        <dbReference type="PROSITE" id="PS50048"/>
    </source>
</evidence>
<dbReference type="GO" id="GO:0008270">
    <property type="term" value="F:zinc ion binding"/>
    <property type="evidence" value="ECO:0007669"/>
    <property type="project" value="InterPro"/>
</dbReference>
<dbReference type="InterPro" id="IPR036864">
    <property type="entry name" value="Zn2-C6_fun-type_DNA-bd_sf"/>
</dbReference>
<evidence type="ECO:0000313" key="4">
    <source>
        <dbReference type="EMBL" id="KAH7253045.1"/>
    </source>
</evidence>
<dbReference type="InterPro" id="IPR052400">
    <property type="entry name" value="Zn2-C6_fungal_TF"/>
</dbReference>
<keyword evidence="5" id="KW-1185">Reference proteome</keyword>
<accession>A0A9P9H8I4</accession>
<feature type="compositionally biased region" description="Polar residues" evidence="2">
    <location>
        <begin position="49"/>
        <end position="66"/>
    </location>
</feature>
<dbReference type="InterPro" id="IPR001138">
    <property type="entry name" value="Zn2Cys6_DnaBD"/>
</dbReference>
<evidence type="ECO:0000256" key="2">
    <source>
        <dbReference type="SAM" id="MobiDB-lite"/>
    </source>
</evidence>
<dbReference type="Gene3D" id="4.10.240.10">
    <property type="entry name" value="Zn(2)-C6 fungal-type DNA-binding domain"/>
    <property type="match status" value="1"/>
</dbReference>
<keyword evidence="1" id="KW-0539">Nucleus</keyword>
<dbReference type="PANTHER" id="PTHR47657">
    <property type="entry name" value="STEROL REGULATORY ELEMENT-BINDING PROTEIN ECM22"/>
    <property type="match status" value="1"/>
</dbReference>
<dbReference type="GO" id="GO:0000981">
    <property type="term" value="F:DNA-binding transcription factor activity, RNA polymerase II-specific"/>
    <property type="evidence" value="ECO:0007669"/>
    <property type="project" value="InterPro"/>
</dbReference>
<feature type="compositionally biased region" description="Basic residues" evidence="2">
    <location>
        <begin position="72"/>
        <end position="81"/>
    </location>
</feature>
<comment type="caution">
    <text evidence="4">The sequence shown here is derived from an EMBL/GenBank/DDBJ whole genome shotgun (WGS) entry which is preliminary data.</text>
</comment>
<sequence length="428" mass="48218">MNIVHHRKPRKRSTTGCSTCRKRKIKCDEGRPACANCLQFKVHCGFKDTPSTESGSSRIDNESNSGVELPRGKKRPGRPRKNWTNWGPKDVPVTSPGPASACSLQVSDVELTLQFASYTGPSLVVSPDLQGPLSQFWSHNVPRLGLQFHFVLHLAFSLAAHHLAYLETGDREKRNLLVALAEHHFSLGLAETAELLPQFDVDTCSSLYIASMLTCVNKVAAGPQSKRDLLVCSMGDDQESRTWMPLIRGVRVIRSRFPTEVLFSGHLEPFRHYSSAPSSLQPTCTRLNIKRLDWEEPLDCLRKFVELSDGSSASVRPRALDAMIPIYAATYGRVEEQASGAKPLYRFVFHWMYWLEAEFIASLQQGDQVSLLILAYYAVLLNTMRNKWYMEPWAEHIIASIKEEIKQDLQRYLQWPLEALDIGTSDGA</sequence>
<dbReference type="Pfam" id="PF00172">
    <property type="entry name" value="Zn_clus"/>
    <property type="match status" value="1"/>
</dbReference>
<proteinExistence type="predicted"/>
<evidence type="ECO:0000313" key="5">
    <source>
        <dbReference type="Proteomes" id="UP000736672"/>
    </source>
</evidence>
<feature type="region of interest" description="Disordered" evidence="2">
    <location>
        <begin position="49"/>
        <end position="94"/>
    </location>
</feature>
<organism evidence="4 5">
    <name type="scientific">Fusarium solani</name>
    <name type="common">Filamentous fungus</name>
    <dbReference type="NCBI Taxonomy" id="169388"/>
    <lineage>
        <taxon>Eukaryota</taxon>
        <taxon>Fungi</taxon>
        <taxon>Dikarya</taxon>
        <taxon>Ascomycota</taxon>
        <taxon>Pezizomycotina</taxon>
        <taxon>Sordariomycetes</taxon>
        <taxon>Hypocreomycetidae</taxon>
        <taxon>Hypocreales</taxon>
        <taxon>Nectriaceae</taxon>
        <taxon>Fusarium</taxon>
        <taxon>Fusarium solani species complex</taxon>
    </lineage>
</organism>
<dbReference type="PROSITE" id="PS00463">
    <property type="entry name" value="ZN2_CY6_FUNGAL_1"/>
    <property type="match status" value="1"/>
</dbReference>
<dbReference type="SMART" id="SM00066">
    <property type="entry name" value="GAL4"/>
    <property type="match status" value="1"/>
</dbReference>
<dbReference type="Proteomes" id="UP000736672">
    <property type="component" value="Unassembled WGS sequence"/>
</dbReference>
<dbReference type="PANTHER" id="PTHR47657:SF13">
    <property type="entry name" value="ZN(2)-C6 FUNGAL-TYPE DOMAIN-CONTAINING PROTEIN-RELATED"/>
    <property type="match status" value="1"/>
</dbReference>
<dbReference type="EMBL" id="JAGTJS010000011">
    <property type="protein sequence ID" value="KAH7253045.1"/>
    <property type="molecule type" value="Genomic_DNA"/>
</dbReference>
<gene>
    <name evidence="4" type="ORF">B0J15DRAFT_549783</name>
</gene>
<protein>
    <recommendedName>
        <fullName evidence="3">Zn(2)-C6 fungal-type domain-containing protein</fullName>
    </recommendedName>
</protein>
<dbReference type="AlphaFoldDB" id="A0A9P9H8I4"/>
<dbReference type="PROSITE" id="PS50048">
    <property type="entry name" value="ZN2_CY6_FUNGAL_2"/>
    <property type="match status" value="1"/>
</dbReference>
<dbReference type="OrthoDB" id="5069228at2759"/>